<accession>A0ABV6LXX3</accession>
<organism evidence="1 2">
    <name type="scientific">Phytohabitans kaempferiae</name>
    <dbReference type="NCBI Taxonomy" id="1620943"/>
    <lineage>
        <taxon>Bacteria</taxon>
        <taxon>Bacillati</taxon>
        <taxon>Actinomycetota</taxon>
        <taxon>Actinomycetes</taxon>
        <taxon>Micromonosporales</taxon>
        <taxon>Micromonosporaceae</taxon>
    </lineage>
</organism>
<dbReference type="EMBL" id="JBHLUH010000007">
    <property type="protein sequence ID" value="MFC0527179.1"/>
    <property type="molecule type" value="Genomic_DNA"/>
</dbReference>
<comment type="caution">
    <text evidence="1">The sequence shown here is derived from an EMBL/GenBank/DDBJ whole genome shotgun (WGS) entry which is preliminary data.</text>
</comment>
<sequence length="93" mass="10972">MPYLVAAERLGWPRRRWWHVLTVFFGEVQTRLRYDLEPETPTATCHLQVRDNHNALCGYPWEALVLVPGQPPWGELAQWLRCDGCEDMSHRQL</sequence>
<reference evidence="1 2" key="1">
    <citation type="submission" date="2024-09" db="EMBL/GenBank/DDBJ databases">
        <authorList>
            <person name="Sun Q."/>
            <person name="Mori K."/>
        </authorList>
    </citation>
    <scope>NUCLEOTIDE SEQUENCE [LARGE SCALE GENOMIC DNA]</scope>
    <source>
        <strain evidence="1 2">TBRC 3947</strain>
    </source>
</reference>
<dbReference type="Proteomes" id="UP001589867">
    <property type="component" value="Unassembled WGS sequence"/>
</dbReference>
<dbReference type="RefSeq" id="WP_377246581.1">
    <property type="nucleotide sequence ID" value="NZ_JBHLUH010000007.1"/>
</dbReference>
<protein>
    <submittedName>
        <fullName evidence="1">Uncharacterized protein</fullName>
    </submittedName>
</protein>
<proteinExistence type="predicted"/>
<gene>
    <name evidence="1" type="ORF">ACFFIA_05860</name>
</gene>
<name>A0ABV6LXX3_9ACTN</name>
<evidence type="ECO:0000313" key="2">
    <source>
        <dbReference type="Proteomes" id="UP001589867"/>
    </source>
</evidence>
<keyword evidence="2" id="KW-1185">Reference proteome</keyword>
<evidence type="ECO:0000313" key="1">
    <source>
        <dbReference type="EMBL" id="MFC0527179.1"/>
    </source>
</evidence>